<name>A0A165BKK6_EXIGL</name>
<gene>
    <name evidence="1" type="ORF">EXIGLDRAFT_732289</name>
</gene>
<organism evidence="1 2">
    <name type="scientific">Exidia glandulosa HHB12029</name>
    <dbReference type="NCBI Taxonomy" id="1314781"/>
    <lineage>
        <taxon>Eukaryota</taxon>
        <taxon>Fungi</taxon>
        <taxon>Dikarya</taxon>
        <taxon>Basidiomycota</taxon>
        <taxon>Agaricomycotina</taxon>
        <taxon>Agaricomycetes</taxon>
        <taxon>Auriculariales</taxon>
        <taxon>Exidiaceae</taxon>
        <taxon>Exidia</taxon>
    </lineage>
</organism>
<dbReference type="Proteomes" id="UP000077266">
    <property type="component" value="Unassembled WGS sequence"/>
</dbReference>
<reference evidence="1 2" key="1">
    <citation type="journal article" date="2016" name="Mol. Biol. Evol.">
        <title>Comparative Genomics of Early-Diverging Mushroom-Forming Fungi Provides Insights into the Origins of Lignocellulose Decay Capabilities.</title>
        <authorList>
            <person name="Nagy L.G."/>
            <person name="Riley R."/>
            <person name="Tritt A."/>
            <person name="Adam C."/>
            <person name="Daum C."/>
            <person name="Floudas D."/>
            <person name="Sun H."/>
            <person name="Yadav J.S."/>
            <person name="Pangilinan J."/>
            <person name="Larsson K.H."/>
            <person name="Matsuura K."/>
            <person name="Barry K."/>
            <person name="Labutti K."/>
            <person name="Kuo R."/>
            <person name="Ohm R.A."/>
            <person name="Bhattacharya S.S."/>
            <person name="Shirouzu T."/>
            <person name="Yoshinaga Y."/>
            <person name="Martin F.M."/>
            <person name="Grigoriev I.V."/>
            <person name="Hibbett D.S."/>
        </authorList>
    </citation>
    <scope>NUCLEOTIDE SEQUENCE [LARGE SCALE GENOMIC DNA]</scope>
    <source>
        <strain evidence="1 2">HHB12029</strain>
    </source>
</reference>
<proteinExistence type="predicted"/>
<protein>
    <submittedName>
        <fullName evidence="1">Uncharacterized protein</fullName>
    </submittedName>
</protein>
<keyword evidence="2" id="KW-1185">Reference proteome</keyword>
<accession>A0A165BKK6</accession>
<dbReference type="AlphaFoldDB" id="A0A165BKK6"/>
<dbReference type="InParanoid" id="A0A165BKK6"/>
<sequence>MMRELTTTSELAERGSGVGINVKCWVGLLLGDVVWCRGWRNCGVEWNQPVWGVYGDEKNGKRKKKRAKGIQWTIRPRARMRPSETL</sequence>
<evidence type="ECO:0000313" key="1">
    <source>
        <dbReference type="EMBL" id="KZV80814.1"/>
    </source>
</evidence>
<dbReference type="EMBL" id="KV426446">
    <property type="protein sequence ID" value="KZV80814.1"/>
    <property type="molecule type" value="Genomic_DNA"/>
</dbReference>
<evidence type="ECO:0000313" key="2">
    <source>
        <dbReference type="Proteomes" id="UP000077266"/>
    </source>
</evidence>